<feature type="transmembrane region" description="Helical" evidence="1">
    <location>
        <begin position="12"/>
        <end position="29"/>
    </location>
</feature>
<evidence type="ECO:0000313" key="2">
    <source>
        <dbReference type="EMBL" id="REL26795.1"/>
    </source>
</evidence>
<keyword evidence="1" id="KW-0472">Membrane</keyword>
<sequence>MITTAIKSTLDYCLFTLGFILAVQLPEFIQQYKQYLAGKLSETQWHLNGYQQIADQNYQGSLPDLIQDYLASGKQAIEQTGQLVNEMLARKQSLADTIASLESSSYIEQVFSLLTKVNVEDAETVLSYYQLAIPLTVEALASGVVLAFTFIWLRMLFTGLFGRMLPQGA</sequence>
<evidence type="ECO:0000313" key="3">
    <source>
        <dbReference type="Proteomes" id="UP000256478"/>
    </source>
</evidence>
<dbReference type="Proteomes" id="UP000256478">
    <property type="component" value="Unassembled WGS sequence"/>
</dbReference>
<feature type="transmembrane region" description="Helical" evidence="1">
    <location>
        <begin position="131"/>
        <end position="153"/>
    </location>
</feature>
<dbReference type="OrthoDB" id="7021410at2"/>
<name>A0A3E0TS97_9GAMM</name>
<keyword evidence="1" id="KW-1133">Transmembrane helix</keyword>
<dbReference type="Pfam" id="PF11157">
    <property type="entry name" value="DUF2937"/>
    <property type="match status" value="1"/>
</dbReference>
<accession>A0A3E0TS97</accession>
<evidence type="ECO:0000256" key="1">
    <source>
        <dbReference type="SAM" id="Phobius"/>
    </source>
</evidence>
<gene>
    <name evidence="2" type="ORF">DXX93_09560</name>
</gene>
<reference evidence="2 3" key="1">
    <citation type="submission" date="2018-08" db="EMBL/GenBank/DDBJ databases">
        <title>Thalassotalea euphylliae genome.</title>
        <authorList>
            <person name="Summers S."/>
            <person name="Rice S.A."/>
            <person name="Freckelton M.L."/>
            <person name="Nedved B.T."/>
            <person name="Hadfield M.G."/>
        </authorList>
    </citation>
    <scope>NUCLEOTIDE SEQUENCE [LARGE SCALE GENOMIC DNA]</scope>
    <source>
        <strain evidence="2 3">H1</strain>
    </source>
</reference>
<dbReference type="InterPro" id="IPR022584">
    <property type="entry name" value="DUF2937"/>
</dbReference>
<organism evidence="2 3">
    <name type="scientific">Thalassotalea euphylliae</name>
    <dbReference type="NCBI Taxonomy" id="1655234"/>
    <lineage>
        <taxon>Bacteria</taxon>
        <taxon>Pseudomonadati</taxon>
        <taxon>Pseudomonadota</taxon>
        <taxon>Gammaproteobacteria</taxon>
        <taxon>Alteromonadales</taxon>
        <taxon>Colwelliaceae</taxon>
        <taxon>Thalassotalea</taxon>
    </lineage>
</organism>
<comment type="caution">
    <text evidence="2">The sequence shown here is derived from an EMBL/GenBank/DDBJ whole genome shotgun (WGS) entry which is preliminary data.</text>
</comment>
<dbReference type="RefSeq" id="WP_116007901.1">
    <property type="nucleotide sequence ID" value="NZ_QUOU01000001.1"/>
</dbReference>
<keyword evidence="1" id="KW-0812">Transmembrane</keyword>
<dbReference type="EMBL" id="QUOU01000001">
    <property type="protein sequence ID" value="REL26795.1"/>
    <property type="molecule type" value="Genomic_DNA"/>
</dbReference>
<dbReference type="AlphaFoldDB" id="A0A3E0TS97"/>
<protein>
    <submittedName>
        <fullName evidence="2">DUF2937 family protein</fullName>
    </submittedName>
</protein>
<proteinExistence type="predicted"/>